<keyword evidence="2" id="KW-0808">Transferase</keyword>
<dbReference type="Proteomes" id="UP000191931">
    <property type="component" value="Unassembled WGS sequence"/>
</dbReference>
<dbReference type="InterPro" id="IPR007235">
    <property type="entry name" value="Glyco_trans_28_C"/>
</dbReference>
<gene>
    <name evidence="2" type="ORF">MTBBW1_1230009</name>
</gene>
<accession>A0A1W1H6N9</accession>
<dbReference type="EMBL" id="FWEV01000028">
    <property type="protein sequence ID" value="SLM28038.1"/>
    <property type="molecule type" value="Genomic_DNA"/>
</dbReference>
<dbReference type="PANTHER" id="PTHR21015">
    <property type="entry name" value="UDP-N-ACETYLGLUCOSAMINE--N-ACETYLMURAMYL-(PENTAPEPTIDE) PYROPHOSPHORYL-UNDECAPRENOL N-ACETYLGLUCOSAMINE TRANSFERASE 1"/>
    <property type="match status" value="1"/>
</dbReference>
<evidence type="ECO:0000313" key="2">
    <source>
        <dbReference type="EMBL" id="SLM28038.1"/>
    </source>
</evidence>
<proteinExistence type="predicted"/>
<dbReference type="Gene3D" id="3.40.50.2000">
    <property type="entry name" value="Glycogen Phosphorylase B"/>
    <property type="match status" value="1"/>
</dbReference>
<evidence type="ECO:0000313" key="3">
    <source>
        <dbReference type="Proteomes" id="UP000191931"/>
    </source>
</evidence>
<organism evidence="2 3">
    <name type="scientific">Desulfamplus magnetovallimortis</name>
    <dbReference type="NCBI Taxonomy" id="1246637"/>
    <lineage>
        <taxon>Bacteria</taxon>
        <taxon>Pseudomonadati</taxon>
        <taxon>Thermodesulfobacteriota</taxon>
        <taxon>Desulfobacteria</taxon>
        <taxon>Desulfobacterales</taxon>
        <taxon>Desulfobacteraceae</taxon>
        <taxon>Desulfamplus</taxon>
    </lineage>
</organism>
<evidence type="ECO:0000259" key="1">
    <source>
        <dbReference type="Pfam" id="PF04101"/>
    </source>
</evidence>
<dbReference type="Pfam" id="PF04101">
    <property type="entry name" value="Glyco_tran_28_C"/>
    <property type="match status" value="1"/>
</dbReference>
<feature type="domain" description="Glycosyl transferase family 28 C-terminal" evidence="1">
    <location>
        <begin position="218"/>
        <end position="366"/>
    </location>
</feature>
<dbReference type="PANTHER" id="PTHR21015:SF28">
    <property type="entry name" value="SLL1722 PROTEIN"/>
    <property type="match status" value="1"/>
</dbReference>
<dbReference type="SUPFAM" id="SSF53756">
    <property type="entry name" value="UDP-Glycosyltransferase/glycogen phosphorylase"/>
    <property type="match status" value="1"/>
</dbReference>
<reference evidence="2 3" key="1">
    <citation type="submission" date="2017-03" db="EMBL/GenBank/DDBJ databases">
        <authorList>
            <person name="Afonso C.L."/>
            <person name="Miller P.J."/>
            <person name="Scott M.A."/>
            <person name="Spackman E."/>
            <person name="Goraichik I."/>
            <person name="Dimitrov K.M."/>
            <person name="Suarez D.L."/>
            <person name="Swayne D.E."/>
        </authorList>
    </citation>
    <scope>NUCLEOTIDE SEQUENCE [LARGE SCALE GENOMIC DNA]</scope>
    <source>
        <strain evidence="2">PRJEB14757</strain>
    </source>
</reference>
<dbReference type="AlphaFoldDB" id="A0A1W1H6N9"/>
<protein>
    <submittedName>
        <fullName evidence="2">Putative glycosyl transferase family protein</fullName>
    </submittedName>
</protein>
<sequence length="390" mass="44262">MYCQHVLGVGHFFRALEICRAMKGHDVVLITGGAPVESILPENVREIRLPPLMMDRNFSGIYSHDRDKSVEQAKSERRDFFYRCFIEERPDILIVELYPFGRKAFRFELDPVLKGICNGTLPPCRVVCSLRDILVEKDDVESYEKRVIKTLNQYFDALLVHSDPDFLRLDTTFSRMDEITVPVHYTGFVASMPDRGKTLSELWPLPAGSDASCQRIIVSVGGGNVGRELLIAVVNTIALINRSEGFRNRKKIFVKLFSGHFMDDETFSFLKQFESEFVQVSRFTSDFLNLMSLSDLSISMAGYNTCMNILASGVPAIVWPFDQNREQRLRATLLSYRHPIKVLSDDDLAPEKFSVIIQEILDTSNKGRVKINLSGAVNSARLIVLPSIYS</sequence>
<name>A0A1W1H6N9_9BACT</name>
<keyword evidence="3" id="KW-1185">Reference proteome</keyword>
<dbReference type="GO" id="GO:0016758">
    <property type="term" value="F:hexosyltransferase activity"/>
    <property type="evidence" value="ECO:0007669"/>
    <property type="project" value="InterPro"/>
</dbReference>
<dbReference type="STRING" id="1246637.MTBBW1_1230009"/>